<dbReference type="GO" id="GO:0016020">
    <property type="term" value="C:membrane"/>
    <property type="evidence" value="ECO:0007669"/>
    <property type="project" value="UniProtKB-SubCell"/>
</dbReference>
<dbReference type="AlphaFoldDB" id="A0A067RGQ6"/>
<feature type="transmembrane region" description="Helical" evidence="5">
    <location>
        <begin position="150"/>
        <end position="172"/>
    </location>
</feature>
<feature type="domain" description="Sugar phosphate transporter" evidence="6">
    <location>
        <begin position="18"/>
        <end position="289"/>
    </location>
</feature>
<dbReference type="OrthoDB" id="5547497at2759"/>
<keyword evidence="4 5" id="KW-0472">Membrane</keyword>
<evidence type="ECO:0000256" key="4">
    <source>
        <dbReference type="ARBA" id="ARBA00023136"/>
    </source>
</evidence>
<feature type="transmembrane region" description="Helical" evidence="5">
    <location>
        <begin position="218"/>
        <end position="240"/>
    </location>
</feature>
<proteinExistence type="predicted"/>
<dbReference type="InterPro" id="IPR004853">
    <property type="entry name" value="Sugar_P_trans_dom"/>
</dbReference>
<keyword evidence="2 5" id="KW-0812">Transmembrane</keyword>
<feature type="transmembrane region" description="Helical" evidence="5">
    <location>
        <begin position="273"/>
        <end position="292"/>
    </location>
</feature>
<keyword evidence="3 5" id="KW-1133">Transmembrane helix</keyword>
<dbReference type="STRING" id="136037.A0A067RGQ6"/>
<dbReference type="Pfam" id="PF03151">
    <property type="entry name" value="TPT"/>
    <property type="match status" value="1"/>
</dbReference>
<dbReference type="OMA" id="NSLYTIW"/>
<evidence type="ECO:0000259" key="6">
    <source>
        <dbReference type="Pfam" id="PF03151"/>
    </source>
</evidence>
<evidence type="ECO:0000256" key="1">
    <source>
        <dbReference type="ARBA" id="ARBA00004141"/>
    </source>
</evidence>
<feature type="transmembrane region" description="Helical" evidence="5">
    <location>
        <begin position="184"/>
        <end position="203"/>
    </location>
</feature>
<keyword evidence="8" id="KW-1185">Reference proteome</keyword>
<sequence>MENTEKGTFITLFYLVFNTISSIVIVLLNKWVYKYVGFPNLTLTFLHFIVTFCGLVLCQKCNVFTVKSVPLKDMIPLAFAFCGFVVFTNLSLQNNTVGTYQVAKVMTTPCIIVIQIFFYNKDFPLRVKLTLIPITLGVFMNFYYDIQFNILGTIYATLGVIVTSLYQVLVSQKQHELQMNAMQLLYYQAPLSALILLMIIPVFEPISTTITIHWTAEVVGLVASSCITAFFVNLSIYWIIGNTSPLTYNMVGHIKFCLTVLGGVLLFKEPFHVNQGVGIILTVFGVTAYAHVKRFLLPPSSGPHQFKLLSDLRSTAGCCLSTSFP</sequence>
<comment type="subcellular location">
    <subcellularLocation>
        <location evidence="1">Membrane</location>
        <topology evidence="1">Multi-pass membrane protein</topology>
    </subcellularLocation>
</comment>
<feature type="transmembrane region" description="Helical" evidence="5">
    <location>
        <begin position="75"/>
        <end position="92"/>
    </location>
</feature>
<accession>A0A067RGQ6</accession>
<feature type="transmembrane region" description="Helical" evidence="5">
    <location>
        <begin position="45"/>
        <end position="63"/>
    </location>
</feature>
<evidence type="ECO:0000256" key="5">
    <source>
        <dbReference type="SAM" id="Phobius"/>
    </source>
</evidence>
<organism evidence="7 8">
    <name type="scientific">Zootermopsis nevadensis</name>
    <name type="common">Dampwood termite</name>
    <dbReference type="NCBI Taxonomy" id="136037"/>
    <lineage>
        <taxon>Eukaryota</taxon>
        <taxon>Metazoa</taxon>
        <taxon>Ecdysozoa</taxon>
        <taxon>Arthropoda</taxon>
        <taxon>Hexapoda</taxon>
        <taxon>Insecta</taxon>
        <taxon>Pterygota</taxon>
        <taxon>Neoptera</taxon>
        <taxon>Polyneoptera</taxon>
        <taxon>Dictyoptera</taxon>
        <taxon>Blattodea</taxon>
        <taxon>Blattoidea</taxon>
        <taxon>Termitoidae</taxon>
        <taxon>Termopsidae</taxon>
        <taxon>Zootermopsis</taxon>
    </lineage>
</organism>
<name>A0A067RGQ6_ZOONE</name>
<evidence type="ECO:0000256" key="2">
    <source>
        <dbReference type="ARBA" id="ARBA00022692"/>
    </source>
</evidence>
<dbReference type="eggNOG" id="KOG1441">
    <property type="taxonomic scope" value="Eukaryota"/>
</dbReference>
<evidence type="ECO:0000256" key="3">
    <source>
        <dbReference type="ARBA" id="ARBA00022989"/>
    </source>
</evidence>
<feature type="transmembrane region" description="Helical" evidence="5">
    <location>
        <begin position="247"/>
        <end position="267"/>
    </location>
</feature>
<evidence type="ECO:0000313" key="8">
    <source>
        <dbReference type="Proteomes" id="UP000027135"/>
    </source>
</evidence>
<dbReference type="EMBL" id="KK852651">
    <property type="protein sequence ID" value="KDR19447.1"/>
    <property type="molecule type" value="Genomic_DNA"/>
</dbReference>
<dbReference type="Proteomes" id="UP000027135">
    <property type="component" value="Unassembled WGS sequence"/>
</dbReference>
<feature type="transmembrane region" description="Helical" evidence="5">
    <location>
        <begin position="98"/>
        <end position="118"/>
    </location>
</feature>
<dbReference type="InterPro" id="IPR050186">
    <property type="entry name" value="TPT_transporter"/>
</dbReference>
<dbReference type="SUPFAM" id="SSF103481">
    <property type="entry name" value="Multidrug resistance efflux transporter EmrE"/>
    <property type="match status" value="1"/>
</dbReference>
<evidence type="ECO:0000313" key="7">
    <source>
        <dbReference type="EMBL" id="KDR19447.1"/>
    </source>
</evidence>
<gene>
    <name evidence="7" type="ORF">L798_06221</name>
</gene>
<feature type="transmembrane region" description="Helical" evidence="5">
    <location>
        <begin position="12"/>
        <end position="33"/>
    </location>
</feature>
<protein>
    <submittedName>
        <fullName evidence="7">Solute carrier family 35 member E3</fullName>
    </submittedName>
</protein>
<dbReference type="PANTHER" id="PTHR11132">
    <property type="entry name" value="SOLUTE CARRIER FAMILY 35"/>
    <property type="match status" value="1"/>
</dbReference>
<reference evidence="7 8" key="1">
    <citation type="journal article" date="2014" name="Nat. Commun.">
        <title>Molecular traces of alternative social organization in a termite genome.</title>
        <authorList>
            <person name="Terrapon N."/>
            <person name="Li C."/>
            <person name="Robertson H.M."/>
            <person name="Ji L."/>
            <person name="Meng X."/>
            <person name="Booth W."/>
            <person name="Chen Z."/>
            <person name="Childers C.P."/>
            <person name="Glastad K.M."/>
            <person name="Gokhale K."/>
            <person name="Gowin J."/>
            <person name="Gronenberg W."/>
            <person name="Hermansen R.A."/>
            <person name="Hu H."/>
            <person name="Hunt B.G."/>
            <person name="Huylmans A.K."/>
            <person name="Khalil S.M."/>
            <person name="Mitchell R.D."/>
            <person name="Munoz-Torres M.C."/>
            <person name="Mustard J.A."/>
            <person name="Pan H."/>
            <person name="Reese J.T."/>
            <person name="Scharf M.E."/>
            <person name="Sun F."/>
            <person name="Vogel H."/>
            <person name="Xiao J."/>
            <person name="Yang W."/>
            <person name="Yang Z."/>
            <person name="Yang Z."/>
            <person name="Zhou J."/>
            <person name="Zhu J."/>
            <person name="Brent C.S."/>
            <person name="Elsik C.G."/>
            <person name="Goodisman M.A."/>
            <person name="Liberles D.A."/>
            <person name="Roe R.M."/>
            <person name="Vargo E.L."/>
            <person name="Vilcinskas A."/>
            <person name="Wang J."/>
            <person name="Bornberg-Bauer E."/>
            <person name="Korb J."/>
            <person name="Zhang G."/>
            <person name="Liebig J."/>
        </authorList>
    </citation>
    <scope>NUCLEOTIDE SEQUENCE [LARGE SCALE GENOMIC DNA]</scope>
    <source>
        <tissue evidence="7">Whole organism</tissue>
    </source>
</reference>
<dbReference type="InParanoid" id="A0A067RGQ6"/>
<dbReference type="InterPro" id="IPR037185">
    <property type="entry name" value="EmrE-like"/>
</dbReference>